<name>A0A455SZ80_9CHLR</name>
<gene>
    <name evidence="1" type="ORF">KTA_04010</name>
</gene>
<sequence>MNWQGPLQLHQSGLLVLEKLVRPDRGGMEAVGMFWQPPLSFMPLQAPILAVLPTSKPSSRLPAGSLRTGTRVWRLPGSHPLPRLLEEPACAWFLQGHCPGIQ</sequence>
<accession>A0A455SZ80</accession>
<evidence type="ECO:0000313" key="1">
    <source>
        <dbReference type="EMBL" id="BBH92202.1"/>
    </source>
</evidence>
<proteinExistence type="predicted"/>
<dbReference type="EMBL" id="AP019377">
    <property type="protein sequence ID" value="BBH92202.1"/>
    <property type="molecule type" value="Genomic_DNA"/>
</dbReference>
<dbReference type="AlphaFoldDB" id="A0A455SZ80"/>
<reference evidence="1" key="1">
    <citation type="submission" date="2018-12" db="EMBL/GenBank/DDBJ databases">
        <title>Novel natural products biosynthetic potential of the class Ktedonobacteria.</title>
        <authorList>
            <person name="Zheng Y."/>
            <person name="Saitou A."/>
            <person name="Wang C.M."/>
            <person name="Toyoda A."/>
            <person name="Minakuchi Y."/>
            <person name="Sekiguchi Y."/>
            <person name="Ueda K."/>
            <person name="Takano H."/>
            <person name="Sakai Y."/>
            <person name="Yokota A."/>
            <person name="Yabe S."/>
        </authorList>
    </citation>
    <scope>NUCLEOTIDE SEQUENCE</scope>
    <source>
        <strain evidence="1">A3-2</strain>
    </source>
</reference>
<protein>
    <submittedName>
        <fullName evidence="1">Uncharacterized protein</fullName>
    </submittedName>
</protein>
<organism evidence="1">
    <name type="scientific">Thermogemmatispora argillosa</name>
    <dbReference type="NCBI Taxonomy" id="2045280"/>
    <lineage>
        <taxon>Bacteria</taxon>
        <taxon>Bacillati</taxon>
        <taxon>Chloroflexota</taxon>
        <taxon>Ktedonobacteria</taxon>
        <taxon>Thermogemmatisporales</taxon>
        <taxon>Thermogemmatisporaceae</taxon>
        <taxon>Thermogemmatispora</taxon>
    </lineage>
</organism>